<keyword evidence="10 12" id="KW-0482">Metalloprotease</keyword>
<evidence type="ECO:0000256" key="10">
    <source>
        <dbReference type="ARBA" id="ARBA00023049"/>
    </source>
</evidence>
<feature type="region of interest" description="Disordered" evidence="13">
    <location>
        <begin position="326"/>
        <end position="360"/>
    </location>
</feature>
<protein>
    <recommendedName>
        <fullName evidence="12">Protease HtpX homolog</fullName>
        <ecNumber evidence="12">3.4.24.-</ecNumber>
    </recommendedName>
</protein>
<accession>A0A1Q2HNL2</accession>
<evidence type="ECO:0000256" key="5">
    <source>
        <dbReference type="ARBA" id="ARBA00022692"/>
    </source>
</evidence>
<dbReference type="AlphaFoldDB" id="A0A1Q2HNL2"/>
<feature type="binding site" evidence="12">
    <location>
        <position position="149"/>
    </location>
    <ligand>
        <name>Zn(2+)</name>
        <dbReference type="ChEBI" id="CHEBI:29105"/>
        <note>catalytic</note>
    </ligand>
</feature>
<dbReference type="InterPro" id="IPR050083">
    <property type="entry name" value="HtpX_protease"/>
</dbReference>
<keyword evidence="8 12" id="KW-0862">Zinc</keyword>
<feature type="active site" evidence="12">
    <location>
        <position position="146"/>
    </location>
</feature>
<sequence length="419" mass="46042">MWELIRANKRKSAFLITVMFGFMLFLGWFIGMYIDPVYGGYFGILAAFVIWLVQFLIAAASGGKVFLAGSRAVEVTKENYPQLYNVVEEMKIASGLPAMPKVYVIPENHMNAFATGTKPENACVTVTSGLMSRLNRDELQGVVAHEMSHILHRDVLYMTYCGIMLGTIVFLSEGLLWTFRFGMLGGGGRYSSRNRSSGGGGGGAQVAMLLLALVLAILAPILAQLMYFSISRKREYLADASAARLTRYPEGLANALDKISKGKVVPEKTSKVKAPMYIYNPQEGNAMKFSSLSSTHPPTEERIRILRNMSHGASYKDYQKSYSQAHEGKKSSLIPQGELEKEQAVSKRSPAERLNEMSGKEKAREVGNMIMAANSFRFLTCNCGLKLKIPPDYKHEKVKCPKCGTLHNVSAAAAASAAV</sequence>
<dbReference type="CDD" id="cd07340">
    <property type="entry name" value="M48B_Htpx_like"/>
    <property type="match status" value="1"/>
</dbReference>
<name>A0A1Q2HNL2_9BACT</name>
<dbReference type="PANTHER" id="PTHR43221:SF1">
    <property type="entry name" value="PROTEASE HTPX"/>
    <property type="match status" value="1"/>
</dbReference>
<keyword evidence="7 12" id="KW-0378">Hydrolase</keyword>
<comment type="cofactor">
    <cofactor evidence="12">
        <name>Zn(2+)</name>
        <dbReference type="ChEBI" id="CHEBI:29105"/>
    </cofactor>
    <text evidence="12">Binds 1 zinc ion per subunit.</text>
</comment>
<dbReference type="RefSeq" id="WP_077539515.1">
    <property type="nucleotide sequence ID" value="NZ_CP019633.1"/>
</dbReference>
<proteinExistence type="inferred from homology"/>
<dbReference type="InterPro" id="IPR022919">
    <property type="entry name" value="Pept_M48_protease_HtpX"/>
</dbReference>
<dbReference type="EMBL" id="CP019633">
    <property type="protein sequence ID" value="AQQ09058.1"/>
    <property type="molecule type" value="Genomic_DNA"/>
</dbReference>
<dbReference type="GO" id="GO:0005886">
    <property type="term" value="C:plasma membrane"/>
    <property type="evidence" value="ECO:0007669"/>
    <property type="project" value="UniProtKB-SubCell"/>
</dbReference>
<evidence type="ECO:0000256" key="6">
    <source>
        <dbReference type="ARBA" id="ARBA00022723"/>
    </source>
</evidence>
<dbReference type="OrthoDB" id="15218at2"/>
<dbReference type="Gene3D" id="3.30.2010.10">
    <property type="entry name" value="Metalloproteases ('zincins'), catalytic domain"/>
    <property type="match status" value="1"/>
</dbReference>
<dbReference type="PANTHER" id="PTHR43221">
    <property type="entry name" value="PROTEASE HTPX"/>
    <property type="match status" value="1"/>
</dbReference>
<dbReference type="HAMAP" id="MF_00188">
    <property type="entry name" value="Pept_M48_protease_HtpX"/>
    <property type="match status" value="1"/>
</dbReference>
<dbReference type="KEGG" id="pbu:L21SP3_00856"/>
<evidence type="ECO:0000313" key="16">
    <source>
        <dbReference type="Proteomes" id="UP000188273"/>
    </source>
</evidence>
<keyword evidence="3 12" id="KW-1003">Cell membrane</keyword>
<keyword evidence="16" id="KW-1185">Reference proteome</keyword>
<evidence type="ECO:0000313" key="15">
    <source>
        <dbReference type="EMBL" id="AQQ09058.1"/>
    </source>
</evidence>
<evidence type="ECO:0000256" key="12">
    <source>
        <dbReference type="HAMAP-Rule" id="MF_00188"/>
    </source>
</evidence>
<dbReference type="GO" id="GO:0004222">
    <property type="term" value="F:metalloendopeptidase activity"/>
    <property type="evidence" value="ECO:0007669"/>
    <property type="project" value="UniProtKB-UniRule"/>
</dbReference>
<comment type="similarity">
    <text evidence="2 12">Belongs to the peptidase M48B family.</text>
</comment>
<evidence type="ECO:0000256" key="11">
    <source>
        <dbReference type="ARBA" id="ARBA00023136"/>
    </source>
</evidence>
<feature type="compositionally biased region" description="Basic and acidic residues" evidence="13">
    <location>
        <begin position="338"/>
        <end position="360"/>
    </location>
</feature>
<reference evidence="16" key="1">
    <citation type="submission" date="2017-02" db="EMBL/GenBank/DDBJ databases">
        <title>Comparative genomics and description of representatives of a novel lineage of planctomycetes thriving in anoxic sediments.</title>
        <authorList>
            <person name="Spring S."/>
            <person name="Bunk B."/>
            <person name="Sproer C."/>
            <person name="Klenk H.-P."/>
        </authorList>
    </citation>
    <scope>NUCLEOTIDE SEQUENCE [LARGE SCALE GENOMIC DNA]</scope>
    <source>
        <strain evidence="16">L21-RPul-D3</strain>
    </source>
</reference>
<feature type="domain" description="Peptidase M48" evidence="14">
    <location>
        <begin position="81"/>
        <end position="309"/>
    </location>
</feature>
<dbReference type="Proteomes" id="UP000188273">
    <property type="component" value="Chromosome"/>
</dbReference>
<feature type="transmembrane region" description="Helical" evidence="12">
    <location>
        <begin position="155"/>
        <end position="179"/>
    </location>
</feature>
<evidence type="ECO:0000256" key="4">
    <source>
        <dbReference type="ARBA" id="ARBA00022670"/>
    </source>
</evidence>
<feature type="transmembrane region" description="Helical" evidence="12">
    <location>
        <begin position="40"/>
        <end position="61"/>
    </location>
</feature>
<gene>
    <name evidence="12 15" type="primary">htpX</name>
    <name evidence="15" type="ORF">L21SP3_00856</name>
</gene>
<feature type="transmembrane region" description="Helical" evidence="12">
    <location>
        <begin position="12"/>
        <end position="34"/>
    </location>
</feature>
<evidence type="ECO:0000256" key="3">
    <source>
        <dbReference type="ARBA" id="ARBA00022475"/>
    </source>
</evidence>
<dbReference type="GO" id="GO:0006508">
    <property type="term" value="P:proteolysis"/>
    <property type="evidence" value="ECO:0007669"/>
    <property type="project" value="UniProtKB-KW"/>
</dbReference>
<evidence type="ECO:0000256" key="8">
    <source>
        <dbReference type="ARBA" id="ARBA00022833"/>
    </source>
</evidence>
<keyword evidence="11 12" id="KW-0472">Membrane</keyword>
<dbReference type="InterPro" id="IPR001915">
    <property type="entry name" value="Peptidase_M48"/>
</dbReference>
<feature type="transmembrane region" description="Helical" evidence="12">
    <location>
        <begin position="206"/>
        <end position="228"/>
    </location>
</feature>
<dbReference type="EC" id="3.4.24.-" evidence="12"/>
<dbReference type="STRING" id="1940790.L21SP3_00856"/>
<evidence type="ECO:0000256" key="7">
    <source>
        <dbReference type="ARBA" id="ARBA00022801"/>
    </source>
</evidence>
<feature type="binding site" evidence="12">
    <location>
        <position position="235"/>
    </location>
    <ligand>
        <name>Zn(2+)</name>
        <dbReference type="ChEBI" id="CHEBI:29105"/>
        <note>catalytic</note>
    </ligand>
</feature>
<keyword evidence="9 12" id="KW-1133">Transmembrane helix</keyword>
<evidence type="ECO:0000256" key="9">
    <source>
        <dbReference type="ARBA" id="ARBA00022989"/>
    </source>
</evidence>
<evidence type="ECO:0000256" key="1">
    <source>
        <dbReference type="ARBA" id="ARBA00004651"/>
    </source>
</evidence>
<dbReference type="GO" id="GO:0008270">
    <property type="term" value="F:zinc ion binding"/>
    <property type="evidence" value="ECO:0007669"/>
    <property type="project" value="UniProtKB-UniRule"/>
</dbReference>
<feature type="binding site" evidence="12">
    <location>
        <position position="145"/>
    </location>
    <ligand>
        <name>Zn(2+)</name>
        <dbReference type="ChEBI" id="CHEBI:29105"/>
        <note>catalytic</note>
    </ligand>
</feature>
<dbReference type="Pfam" id="PF01435">
    <property type="entry name" value="Peptidase_M48"/>
    <property type="match status" value="1"/>
</dbReference>
<comment type="subcellular location">
    <subcellularLocation>
        <location evidence="1 12">Cell membrane</location>
        <topology evidence="1 12">Multi-pass membrane protein</topology>
    </subcellularLocation>
</comment>
<evidence type="ECO:0000259" key="14">
    <source>
        <dbReference type="Pfam" id="PF01435"/>
    </source>
</evidence>
<evidence type="ECO:0000256" key="2">
    <source>
        <dbReference type="ARBA" id="ARBA00009779"/>
    </source>
</evidence>
<keyword evidence="6 12" id="KW-0479">Metal-binding</keyword>
<organism evidence="15 16">
    <name type="scientific">Sedimentisphaera cyanobacteriorum</name>
    <dbReference type="NCBI Taxonomy" id="1940790"/>
    <lineage>
        <taxon>Bacteria</taxon>
        <taxon>Pseudomonadati</taxon>
        <taxon>Planctomycetota</taxon>
        <taxon>Phycisphaerae</taxon>
        <taxon>Sedimentisphaerales</taxon>
        <taxon>Sedimentisphaeraceae</taxon>
        <taxon>Sedimentisphaera</taxon>
    </lineage>
</organism>
<keyword evidence="5 12" id="KW-0812">Transmembrane</keyword>
<evidence type="ECO:0000256" key="13">
    <source>
        <dbReference type="SAM" id="MobiDB-lite"/>
    </source>
</evidence>
<keyword evidence="4 12" id="KW-0645">Protease</keyword>